<dbReference type="InterPro" id="IPR054344">
    <property type="entry name" value="TY-Chap_N"/>
</dbReference>
<proteinExistence type="predicted"/>
<dbReference type="Pfam" id="PF22552">
    <property type="entry name" value="TY-Chap3"/>
    <property type="match status" value="1"/>
</dbReference>
<evidence type="ECO:0000259" key="1">
    <source>
        <dbReference type="Pfam" id="PF22552"/>
    </source>
</evidence>
<dbReference type="EMBL" id="CAIZ01000028">
    <property type="protein sequence ID" value="CCH68897.1"/>
    <property type="molecule type" value="Genomic_DNA"/>
</dbReference>
<name>N0DXY9_9MICO</name>
<organism evidence="2 3">
    <name type="scientific">Phycicoccus elongatus Lp2</name>
    <dbReference type="NCBI Taxonomy" id="1193181"/>
    <lineage>
        <taxon>Bacteria</taxon>
        <taxon>Bacillati</taxon>
        <taxon>Actinomycetota</taxon>
        <taxon>Actinomycetes</taxon>
        <taxon>Micrococcales</taxon>
        <taxon>Intrasporangiaceae</taxon>
        <taxon>Phycicoccus</taxon>
    </lineage>
</organism>
<dbReference type="eggNOG" id="ENOG5031WHS">
    <property type="taxonomic scope" value="Bacteria"/>
</dbReference>
<feature type="domain" description="TY-Chap N-terminal" evidence="1">
    <location>
        <begin position="10"/>
        <end position="150"/>
    </location>
</feature>
<evidence type="ECO:0000313" key="2">
    <source>
        <dbReference type="EMBL" id="CCH68897.1"/>
    </source>
</evidence>
<dbReference type="RefSeq" id="WP_010851751.1">
    <property type="nucleotide sequence ID" value="NZ_HF570956.1"/>
</dbReference>
<sequence length="157" mass="17239">MSIPPGYSSSWALVHDHLTQAVMALADGHRLTIEAPEEFARPGRISGLRRVLGQKHPTLTPWVTLERSEDHLIARCVSDDKEIGFPLTSTEKEHLEALGWHRPGPTDGPAYVRWIPDDVPSAAYLPEGDAQRAASLAGETLRTVFGVDDARSVVIRT</sequence>
<comment type="caution">
    <text evidence="2">The sequence shown here is derived from an EMBL/GenBank/DDBJ whole genome shotgun (WGS) entry which is preliminary data.</text>
</comment>
<dbReference type="AlphaFoldDB" id="N0DXY9"/>
<evidence type="ECO:0000313" key="3">
    <source>
        <dbReference type="Proteomes" id="UP000013167"/>
    </source>
</evidence>
<dbReference type="STRING" id="1193181.BN10_1230005"/>
<dbReference type="OrthoDB" id="4865789at2"/>
<reference evidence="2 3" key="1">
    <citation type="journal article" date="2013" name="ISME J.">
        <title>A metabolic model for members of the genus Tetrasphaera involved in enhanced biological phosphorus removal.</title>
        <authorList>
            <person name="Kristiansen R."/>
            <person name="Nguyen H.T.T."/>
            <person name="Saunders A.M."/>
            <person name="Nielsen J.L."/>
            <person name="Wimmer R."/>
            <person name="Le V.Q."/>
            <person name="McIlroy S.J."/>
            <person name="Petrovski S."/>
            <person name="Seviour R.J."/>
            <person name="Calteau A."/>
            <person name="Nielsen K.L."/>
            <person name="Nielsen P.H."/>
        </authorList>
    </citation>
    <scope>NUCLEOTIDE SEQUENCE [LARGE SCALE GENOMIC DNA]</scope>
    <source>
        <strain evidence="2 3">Lp2</strain>
    </source>
</reference>
<gene>
    <name evidence="2" type="ORF">BN10_1230005</name>
</gene>
<keyword evidence="3" id="KW-1185">Reference proteome</keyword>
<protein>
    <recommendedName>
        <fullName evidence="1">TY-Chap N-terminal domain-containing protein</fullName>
    </recommendedName>
</protein>
<dbReference type="Proteomes" id="UP000013167">
    <property type="component" value="Unassembled WGS sequence"/>
</dbReference>
<dbReference type="HOGENOM" id="CLU_1675544_0_0_11"/>
<accession>N0DXY9</accession>